<comment type="caution">
    <text evidence="2">The sequence shown here is derived from an EMBL/GenBank/DDBJ whole genome shotgun (WGS) entry which is preliminary data.</text>
</comment>
<dbReference type="Proteomes" id="UP001309876">
    <property type="component" value="Unassembled WGS sequence"/>
</dbReference>
<evidence type="ECO:0000313" key="3">
    <source>
        <dbReference type="Proteomes" id="UP001309876"/>
    </source>
</evidence>
<dbReference type="AlphaFoldDB" id="A0AAN7T3G0"/>
<protein>
    <submittedName>
        <fullName evidence="2">Uncharacterized protein</fullName>
    </submittedName>
</protein>
<evidence type="ECO:0000256" key="1">
    <source>
        <dbReference type="SAM" id="MobiDB-lite"/>
    </source>
</evidence>
<feature type="region of interest" description="Disordered" evidence="1">
    <location>
        <begin position="1"/>
        <end position="90"/>
    </location>
</feature>
<feature type="compositionally biased region" description="Polar residues" evidence="1">
    <location>
        <begin position="17"/>
        <end position="39"/>
    </location>
</feature>
<accession>A0AAN7T3G0</accession>
<keyword evidence="3" id="KW-1185">Reference proteome</keyword>
<name>A0AAN7T3G0_9EURO</name>
<dbReference type="EMBL" id="JAVRRJ010000002">
    <property type="protein sequence ID" value="KAK5088299.1"/>
    <property type="molecule type" value="Genomic_DNA"/>
</dbReference>
<sequence length="90" mass="9168">MASMTGQQDLGTADQAPAQNQTGESTGGRQRTAETESNQKSSVSTGGSGSEGKEEKKTGSQLDNLDGEAGETGGSIDKSFVQGVKDSVKK</sequence>
<organism evidence="2 3">
    <name type="scientific">Lithohypha guttulata</name>
    <dbReference type="NCBI Taxonomy" id="1690604"/>
    <lineage>
        <taxon>Eukaryota</taxon>
        <taxon>Fungi</taxon>
        <taxon>Dikarya</taxon>
        <taxon>Ascomycota</taxon>
        <taxon>Pezizomycotina</taxon>
        <taxon>Eurotiomycetes</taxon>
        <taxon>Chaetothyriomycetidae</taxon>
        <taxon>Chaetothyriales</taxon>
        <taxon>Trichomeriaceae</taxon>
        <taxon>Lithohypha</taxon>
    </lineage>
</organism>
<proteinExistence type="predicted"/>
<reference evidence="2 3" key="1">
    <citation type="submission" date="2023-08" db="EMBL/GenBank/DDBJ databases">
        <title>Black Yeasts Isolated from many extreme environments.</title>
        <authorList>
            <person name="Coleine C."/>
            <person name="Stajich J.E."/>
            <person name="Selbmann L."/>
        </authorList>
    </citation>
    <scope>NUCLEOTIDE SEQUENCE [LARGE SCALE GENOMIC DNA]</scope>
    <source>
        <strain evidence="2 3">CCFEE 5910</strain>
    </source>
</reference>
<feature type="compositionally biased region" description="Polar residues" evidence="1">
    <location>
        <begin position="1"/>
        <end position="10"/>
    </location>
</feature>
<evidence type="ECO:0000313" key="2">
    <source>
        <dbReference type="EMBL" id="KAK5088299.1"/>
    </source>
</evidence>
<gene>
    <name evidence="2" type="ORF">LTR05_002516</name>
</gene>